<dbReference type="SUPFAM" id="SSF51735">
    <property type="entry name" value="NAD(P)-binding Rossmann-fold domains"/>
    <property type="match status" value="1"/>
</dbReference>
<dbReference type="EMBL" id="CYSB01000040">
    <property type="protein sequence ID" value="CUH69679.1"/>
    <property type="molecule type" value="Genomic_DNA"/>
</dbReference>
<dbReference type="OrthoDB" id="9792935at2"/>
<evidence type="ECO:0000313" key="6">
    <source>
        <dbReference type="EMBL" id="CUH73082.1"/>
    </source>
</evidence>
<dbReference type="InterPro" id="IPR000683">
    <property type="entry name" value="Gfo/Idh/MocA-like_OxRdtase_N"/>
</dbReference>
<dbReference type="GO" id="GO:0047061">
    <property type="term" value="F:glucose-fructose oxidoreductase activity"/>
    <property type="evidence" value="ECO:0007669"/>
    <property type="project" value="UniProtKB-EC"/>
</dbReference>
<dbReference type="Gene3D" id="3.30.360.10">
    <property type="entry name" value="Dihydrodipicolinate Reductase, domain 2"/>
    <property type="match status" value="1"/>
</dbReference>
<dbReference type="AlphaFoldDB" id="A0A0P1FMN6"/>
<dbReference type="InterPro" id="IPR050984">
    <property type="entry name" value="Gfo/Idh/MocA_domain"/>
</dbReference>
<evidence type="ECO:0000259" key="4">
    <source>
        <dbReference type="Pfam" id="PF22725"/>
    </source>
</evidence>
<comment type="similarity">
    <text evidence="1">Belongs to the Gfo/Idh/MocA family.</text>
</comment>
<name>A0A0P1FMN6_9RHOB</name>
<reference evidence="6 8" key="2">
    <citation type="submission" date="2015-09" db="EMBL/GenBank/DDBJ databases">
        <authorList>
            <consortium name="Swine Surveillance"/>
        </authorList>
    </citation>
    <scope>NUCLEOTIDE SEQUENCE [LARGE SCALE GENOMIC DNA]</scope>
    <source>
        <strain evidence="6 8">5120</strain>
    </source>
</reference>
<dbReference type="Proteomes" id="UP000051887">
    <property type="component" value="Unassembled WGS sequence"/>
</dbReference>
<accession>A0A0P1FMN6</accession>
<gene>
    <name evidence="6" type="primary">gfo_2</name>
    <name evidence="5" type="synonym">gfo_4</name>
    <name evidence="5" type="ORF">TL5118_03649</name>
    <name evidence="6" type="ORF">TL5120_02889</name>
</gene>
<feature type="domain" description="Gfo/Idh/MocA-like oxidoreductase N-terminal" evidence="3">
    <location>
        <begin position="6"/>
        <end position="121"/>
    </location>
</feature>
<sequence>MTDQPVRWGILGAARFARQHMAPAIHAAEGAELAALATSSAEKFAEFAAFAPGITHHNSYDDLLGDPNIDAVYIPLPNHLHVDWAIKALEAGKHVLCEKPVGMDVAQIDRLIAVRDQTGLLAAEAYMIVHHPQWQRAKELIADGTLGELCHVNAAFTFRNLDQGNIRNQAEKGGGGLRDIGVYTLGSARWATGQEPQRLSHARVQMDYGVDVFADVGFDFPGFTYQGFTSIRMANRQEVHFHGTEALLTLTCPFNANVFDQAELHIKRPDGSTTVERFAGVNQYVLQVQNFGRSIRQGAAYPWTLEQARGTQAMLDQILATV</sequence>
<proteinExistence type="inferred from homology"/>
<dbReference type="Pfam" id="PF01408">
    <property type="entry name" value="GFO_IDH_MocA"/>
    <property type="match status" value="1"/>
</dbReference>
<protein>
    <submittedName>
        <fullName evidence="6">Glucose--fructose oxidoreductase</fullName>
        <ecNumber evidence="6">1.1.99.28</ecNumber>
    </submittedName>
</protein>
<evidence type="ECO:0000256" key="1">
    <source>
        <dbReference type="ARBA" id="ARBA00010928"/>
    </source>
</evidence>
<dbReference type="SUPFAM" id="SSF55347">
    <property type="entry name" value="Glyceraldehyde-3-phosphate dehydrogenase-like, C-terminal domain"/>
    <property type="match status" value="1"/>
</dbReference>
<evidence type="ECO:0000313" key="8">
    <source>
        <dbReference type="Proteomes" id="UP000051887"/>
    </source>
</evidence>
<feature type="domain" description="GFO/IDH/MocA-like oxidoreductase" evidence="4">
    <location>
        <begin position="134"/>
        <end position="247"/>
    </location>
</feature>
<organism evidence="6 8">
    <name type="scientific">Thalassovita autumnalis</name>
    <dbReference type="NCBI Taxonomy" id="2072972"/>
    <lineage>
        <taxon>Bacteria</taxon>
        <taxon>Pseudomonadati</taxon>
        <taxon>Pseudomonadota</taxon>
        <taxon>Alphaproteobacteria</taxon>
        <taxon>Rhodobacterales</taxon>
        <taxon>Roseobacteraceae</taxon>
        <taxon>Thalassovita</taxon>
    </lineage>
</organism>
<dbReference type="Gene3D" id="3.40.50.720">
    <property type="entry name" value="NAD(P)-binding Rossmann-like Domain"/>
    <property type="match status" value="1"/>
</dbReference>
<evidence type="ECO:0000259" key="3">
    <source>
        <dbReference type="Pfam" id="PF01408"/>
    </source>
</evidence>
<reference evidence="5 7" key="1">
    <citation type="submission" date="2015-09" db="EMBL/GenBank/DDBJ databases">
        <authorList>
            <person name="Rodrigo-Torres L."/>
            <person name="Arahal D.R."/>
        </authorList>
    </citation>
    <scope>NUCLEOTIDE SEQUENCE [LARGE SCALE GENOMIC DNA]</scope>
    <source>
        <strain evidence="5 7">CECT 5118</strain>
    </source>
</reference>
<dbReference type="GO" id="GO:0000166">
    <property type="term" value="F:nucleotide binding"/>
    <property type="evidence" value="ECO:0007669"/>
    <property type="project" value="InterPro"/>
</dbReference>
<dbReference type="EC" id="1.1.99.28" evidence="6"/>
<dbReference type="Pfam" id="PF22725">
    <property type="entry name" value="GFO_IDH_MocA_C3"/>
    <property type="match status" value="1"/>
</dbReference>
<evidence type="ECO:0000313" key="5">
    <source>
        <dbReference type="EMBL" id="CUH69679.1"/>
    </source>
</evidence>
<dbReference type="InterPro" id="IPR036291">
    <property type="entry name" value="NAD(P)-bd_dom_sf"/>
</dbReference>
<dbReference type="EMBL" id="CYSC01000035">
    <property type="protein sequence ID" value="CUH73082.1"/>
    <property type="molecule type" value="Genomic_DNA"/>
</dbReference>
<dbReference type="InterPro" id="IPR055170">
    <property type="entry name" value="GFO_IDH_MocA-like_dom"/>
</dbReference>
<keyword evidence="7" id="KW-1185">Reference proteome</keyword>
<dbReference type="PANTHER" id="PTHR22604:SF105">
    <property type="entry name" value="TRANS-1,2-DIHYDROBENZENE-1,2-DIOL DEHYDROGENASE"/>
    <property type="match status" value="1"/>
</dbReference>
<dbReference type="PANTHER" id="PTHR22604">
    <property type="entry name" value="OXIDOREDUCTASES"/>
    <property type="match status" value="1"/>
</dbReference>
<evidence type="ECO:0000313" key="7">
    <source>
        <dbReference type="Proteomes" id="UP000051086"/>
    </source>
</evidence>
<dbReference type="Proteomes" id="UP000051086">
    <property type="component" value="Unassembled WGS sequence"/>
</dbReference>
<dbReference type="RefSeq" id="WP_058244238.1">
    <property type="nucleotide sequence ID" value="NZ_CYSB01000040.1"/>
</dbReference>
<evidence type="ECO:0000256" key="2">
    <source>
        <dbReference type="ARBA" id="ARBA00023002"/>
    </source>
</evidence>
<keyword evidence="2 6" id="KW-0560">Oxidoreductase</keyword>